<sequence length="657" mass="72817">MTDALVDCKISELAIAVKEGSETPARAQMSLQNWCREHKLSSFSASQVLKEKFAELGIDTKIGAIKSGNLSTDIESLDQKMIALLNRNVKGFELSSEKVKLRQSSGLSEREFEQLWQSTESDYNTADSEEWLQVHSLLKAKRSSVALASVLPAELASPLGKVAKMQNLRDEVYLISLLTAIGSLAQNGTSLLLHKGLDFEVTPNIYGAIVAPPSQKKSPVLKTVVTRPLKQLTKEAKESYKKSVAAWSERKAQAAENDEIFTEDEPSREIYYFTNATGEAILQQVNHCPNRGLLALTDELAGAFKSRNQYRGGKGSDAEDMLSFYDGMGGLSLRVDGVRNEVSGLFNYGVLGSIQPGVLQRFLGNCQDENGAWARFIFINQPIAASTLPDDWDDWDVSDMLTGYYRRIAQYAPERYRLTSEAFKQFQSIYNALEQRRESETNPALQAVIGKTTGRIGKITLSLHLLEAAVARKAPAQEIGVETLLRAVKIAELAIEQIEAIYGECNPEDQLSPAMARIVEVSRRKGEVTARQISQALPGSQKMKAPDIRQCFIKLANQGFGEVAGEGNKLTFTAYEEPKELPPPEPQPGDAVELISDQYQIEGLQRGSKYMVVKVDQSEPTEENPCPQLFATVMDEMGQNYRVWIAHLRFMSHSEVS</sequence>
<reference evidence="1" key="1">
    <citation type="submission" date="2020-10" db="EMBL/GenBank/DDBJ databases">
        <authorList>
            <person name="Castelo-Branco R."/>
            <person name="Eusebio N."/>
            <person name="Adriana R."/>
            <person name="Vieira A."/>
            <person name="Brugerolle De Fraissinette N."/>
            <person name="Rezende De Castro R."/>
            <person name="Schneider M.P."/>
            <person name="Vasconcelos V."/>
            <person name="Leao P.N."/>
        </authorList>
    </citation>
    <scope>NUCLEOTIDE SEQUENCE</scope>
    <source>
        <strain evidence="1">LEGE 11480</strain>
    </source>
</reference>
<dbReference type="EMBL" id="JADEXQ010000143">
    <property type="protein sequence ID" value="MBE9033024.1"/>
    <property type="molecule type" value="Genomic_DNA"/>
</dbReference>
<dbReference type="Pfam" id="PF13148">
    <property type="entry name" value="DUF3987"/>
    <property type="match status" value="1"/>
</dbReference>
<gene>
    <name evidence="1" type="ORF">IQ266_25130</name>
</gene>
<dbReference type="AlphaFoldDB" id="A0A928VVX0"/>
<comment type="caution">
    <text evidence="1">The sequence shown here is derived from an EMBL/GenBank/DDBJ whole genome shotgun (WGS) entry which is preliminary data.</text>
</comment>
<proteinExistence type="predicted"/>
<name>A0A928VVX0_9CYAN</name>
<organism evidence="1 2">
    <name type="scientific">Romeriopsis navalis LEGE 11480</name>
    <dbReference type="NCBI Taxonomy" id="2777977"/>
    <lineage>
        <taxon>Bacteria</taxon>
        <taxon>Bacillati</taxon>
        <taxon>Cyanobacteriota</taxon>
        <taxon>Cyanophyceae</taxon>
        <taxon>Leptolyngbyales</taxon>
        <taxon>Leptolyngbyaceae</taxon>
        <taxon>Romeriopsis</taxon>
        <taxon>Romeriopsis navalis</taxon>
    </lineage>
</organism>
<evidence type="ECO:0000313" key="1">
    <source>
        <dbReference type="EMBL" id="MBE9033024.1"/>
    </source>
</evidence>
<dbReference type="Proteomes" id="UP000625316">
    <property type="component" value="Unassembled WGS sequence"/>
</dbReference>
<evidence type="ECO:0000313" key="2">
    <source>
        <dbReference type="Proteomes" id="UP000625316"/>
    </source>
</evidence>
<keyword evidence="2" id="KW-1185">Reference proteome</keyword>
<dbReference type="RefSeq" id="WP_264327838.1">
    <property type="nucleotide sequence ID" value="NZ_JADEXQ010000143.1"/>
</dbReference>
<dbReference type="InterPro" id="IPR025048">
    <property type="entry name" value="DUF3987"/>
</dbReference>
<accession>A0A928VVX0</accession>
<protein>
    <submittedName>
        <fullName evidence="1">DUF3987 domain-containing protein</fullName>
    </submittedName>
</protein>